<evidence type="ECO:0000256" key="1">
    <source>
        <dbReference type="SAM" id="MobiDB-lite"/>
    </source>
</evidence>
<feature type="region of interest" description="Disordered" evidence="1">
    <location>
        <begin position="1"/>
        <end position="47"/>
    </location>
</feature>
<gene>
    <name evidence="2" type="ORF">H8B09_22525</name>
</gene>
<dbReference type="RefSeq" id="WP_191205857.1">
    <property type="nucleotide sequence ID" value="NZ_JACXZA010000006.1"/>
</dbReference>
<organism evidence="2 3">
    <name type="scientific">Paenibacillus terricola</name>
    <dbReference type="NCBI Taxonomy" id="2763503"/>
    <lineage>
        <taxon>Bacteria</taxon>
        <taxon>Bacillati</taxon>
        <taxon>Bacillota</taxon>
        <taxon>Bacilli</taxon>
        <taxon>Bacillales</taxon>
        <taxon>Paenibacillaceae</taxon>
        <taxon>Paenibacillus</taxon>
    </lineage>
</organism>
<evidence type="ECO:0000313" key="2">
    <source>
        <dbReference type="EMBL" id="MBD3921561.1"/>
    </source>
</evidence>
<comment type="caution">
    <text evidence="2">The sequence shown here is derived from an EMBL/GenBank/DDBJ whole genome shotgun (WGS) entry which is preliminary data.</text>
</comment>
<name>A0ABR8N2R0_9BACL</name>
<keyword evidence="3" id="KW-1185">Reference proteome</keyword>
<reference evidence="2 3" key="1">
    <citation type="submission" date="2020-09" db="EMBL/GenBank/DDBJ databases">
        <title>Paenibacillus sp. strain PR3 16S rRNA gene Genome sequencing and assembly.</title>
        <authorList>
            <person name="Kim J."/>
        </authorList>
    </citation>
    <scope>NUCLEOTIDE SEQUENCE [LARGE SCALE GENOMIC DNA]</scope>
    <source>
        <strain evidence="2 3">PR3</strain>
    </source>
</reference>
<dbReference type="EMBL" id="JACXZA010000006">
    <property type="protein sequence ID" value="MBD3921561.1"/>
    <property type="molecule type" value="Genomic_DNA"/>
</dbReference>
<proteinExistence type="predicted"/>
<protein>
    <submittedName>
        <fullName evidence="2">Uncharacterized protein</fullName>
    </submittedName>
</protein>
<sequence length="102" mass="10682">MATESRAAKGSAASPSTTVVWGDGRAKFPAPRRRGAGRAASERSGGIVLEKRQRSPLSTDCYRLAISQVQGNPGTTAIGRMIRRAAASAAQRNSCEAAPHFV</sequence>
<feature type="compositionally biased region" description="Low complexity" evidence="1">
    <location>
        <begin position="37"/>
        <end position="46"/>
    </location>
</feature>
<accession>A0ABR8N2R0</accession>
<dbReference type="Proteomes" id="UP000609346">
    <property type="component" value="Unassembled WGS sequence"/>
</dbReference>
<evidence type="ECO:0000313" key="3">
    <source>
        <dbReference type="Proteomes" id="UP000609346"/>
    </source>
</evidence>